<dbReference type="GO" id="GO:0005737">
    <property type="term" value="C:cytoplasm"/>
    <property type="evidence" value="ECO:0007669"/>
    <property type="project" value="TreeGrafter"/>
</dbReference>
<dbReference type="PROSITE" id="PS00687">
    <property type="entry name" value="ALDEHYDE_DEHYDR_GLU"/>
    <property type="match status" value="1"/>
</dbReference>
<evidence type="ECO:0000256" key="6">
    <source>
        <dbReference type="PROSITE-ProRule" id="PRU10007"/>
    </source>
</evidence>
<accession>A0A418WBZ2</accession>
<dbReference type="SUPFAM" id="SSF53720">
    <property type="entry name" value="ALDH-like"/>
    <property type="match status" value="1"/>
</dbReference>
<dbReference type="PROSITE" id="PS00070">
    <property type="entry name" value="ALDEHYDE_DEHYDR_CYS"/>
    <property type="match status" value="1"/>
</dbReference>
<dbReference type="InterPro" id="IPR016161">
    <property type="entry name" value="Ald_DH/histidinol_DH"/>
</dbReference>
<organism evidence="9 10">
    <name type="scientific">Oleomonas cavernae</name>
    <dbReference type="NCBI Taxonomy" id="2320859"/>
    <lineage>
        <taxon>Bacteria</taxon>
        <taxon>Pseudomonadati</taxon>
        <taxon>Pseudomonadota</taxon>
        <taxon>Alphaproteobacteria</taxon>
        <taxon>Acetobacterales</taxon>
        <taxon>Acetobacteraceae</taxon>
        <taxon>Oleomonas</taxon>
    </lineage>
</organism>
<keyword evidence="2 4" id="KW-0560">Oxidoreductase</keyword>
<evidence type="ECO:0000256" key="7">
    <source>
        <dbReference type="RuleBase" id="RU003345"/>
    </source>
</evidence>
<dbReference type="FunFam" id="3.40.309.10:FF:000003">
    <property type="entry name" value="Aldehyde dehydrogenase"/>
    <property type="match status" value="1"/>
</dbReference>
<keyword evidence="10" id="KW-1185">Reference proteome</keyword>
<dbReference type="RefSeq" id="WP_119778133.1">
    <property type="nucleotide sequence ID" value="NZ_QYUK01000011.1"/>
</dbReference>
<evidence type="ECO:0000256" key="1">
    <source>
        <dbReference type="ARBA" id="ARBA00009986"/>
    </source>
</evidence>
<reference evidence="9 10" key="1">
    <citation type="submission" date="2018-09" db="EMBL/GenBank/DDBJ databases">
        <authorList>
            <person name="Zhu H."/>
        </authorList>
    </citation>
    <scope>NUCLEOTIDE SEQUENCE [LARGE SCALE GENOMIC DNA]</scope>
    <source>
        <strain evidence="9 10">K1W22B-8</strain>
    </source>
</reference>
<evidence type="ECO:0000313" key="10">
    <source>
        <dbReference type="Proteomes" id="UP000284605"/>
    </source>
</evidence>
<dbReference type="Pfam" id="PF00171">
    <property type="entry name" value="Aldedh"/>
    <property type="match status" value="1"/>
</dbReference>
<dbReference type="AlphaFoldDB" id="A0A418WBZ2"/>
<dbReference type="InterPro" id="IPR029510">
    <property type="entry name" value="Ald_DH_CS_GLU"/>
</dbReference>
<dbReference type="PIRSF" id="PIRSF036492">
    <property type="entry name" value="ALDH"/>
    <property type="match status" value="1"/>
</dbReference>
<comment type="similarity">
    <text evidence="1 4 7">Belongs to the aldehyde dehydrogenase family.</text>
</comment>
<comment type="caution">
    <text evidence="9">The sequence shown here is derived from an EMBL/GenBank/DDBJ whole genome shotgun (WGS) entry which is preliminary data.</text>
</comment>
<evidence type="ECO:0000256" key="4">
    <source>
        <dbReference type="PIRNR" id="PIRNR036492"/>
    </source>
</evidence>
<dbReference type="InterPro" id="IPR016162">
    <property type="entry name" value="Ald_DH_N"/>
</dbReference>
<dbReference type="OrthoDB" id="9812625at2"/>
<evidence type="ECO:0000256" key="2">
    <source>
        <dbReference type="ARBA" id="ARBA00023002"/>
    </source>
</evidence>
<protein>
    <recommendedName>
        <fullName evidence="4">Aldehyde dehydrogenase</fullName>
    </recommendedName>
</protein>
<dbReference type="EMBL" id="QYUK01000011">
    <property type="protein sequence ID" value="RJF87494.1"/>
    <property type="molecule type" value="Genomic_DNA"/>
</dbReference>
<gene>
    <name evidence="9" type="ORF">D3874_11085</name>
</gene>
<sequence length="483" mass="52997">MSVAEARLDIAGTTDIAGSLRGILDRQRADFLKAGPPSLEERRARLDKLRASLMDNKDALIAAVSADFGHRSTHETLLTDFVVTVEGIKHMRKHVAKWMKPERRPVSINYFPASNKILFQPLGVIGVISPWNYPIQLAYAPMAAAIAAGNRVMLKPSEYTPRTSEAMAKALRAVFTDNEVAVITGGPDVGEAFSRLPFDHMLFTGATSVGKHVMRAAAENLVPVTLELGGKSPAIVDRAARMDAAVSSIVTGKLLNAGQTCVAPDYVFVPNDKREEFVDLVKAKVAKMYPTLKDNADYTSVVNQRHYDRLRGLIADAQSKGARVVEVNPANESFEQQPNHKIPPTLILDPTDDMKIMQDEIFGPLMPIKTYTQIDEAIDYVNGHARPLALYVFSDDKGAQDKVMSRTTSGGACINETVMHVGQEDLPFGGVGPSGMGSYHGRDGFMTFSHKKAVMHQSKYNLLGMMRPPYGKRIERLLGFMLK</sequence>
<feature type="domain" description="Aldehyde dehydrogenase" evidence="8">
    <location>
        <begin position="38"/>
        <end position="454"/>
    </location>
</feature>
<proteinExistence type="inferred from homology"/>
<dbReference type="FunFam" id="3.40.605.10:FF:000004">
    <property type="entry name" value="Aldehyde dehydrogenase"/>
    <property type="match status" value="1"/>
</dbReference>
<dbReference type="GO" id="GO:0006081">
    <property type="term" value="P:aldehyde metabolic process"/>
    <property type="evidence" value="ECO:0007669"/>
    <property type="project" value="InterPro"/>
</dbReference>
<evidence type="ECO:0000256" key="3">
    <source>
        <dbReference type="ARBA" id="ARBA00023027"/>
    </source>
</evidence>
<dbReference type="InterPro" id="IPR015590">
    <property type="entry name" value="Aldehyde_DH_dom"/>
</dbReference>
<dbReference type="InterPro" id="IPR012394">
    <property type="entry name" value="Aldehyde_DH_NAD(P)"/>
</dbReference>
<evidence type="ECO:0000259" key="8">
    <source>
        <dbReference type="Pfam" id="PF00171"/>
    </source>
</evidence>
<dbReference type="GO" id="GO:0004029">
    <property type="term" value="F:aldehyde dehydrogenase (NAD+) activity"/>
    <property type="evidence" value="ECO:0007669"/>
    <property type="project" value="TreeGrafter"/>
</dbReference>
<evidence type="ECO:0000256" key="5">
    <source>
        <dbReference type="PIRSR" id="PIRSR036492-1"/>
    </source>
</evidence>
<dbReference type="CDD" id="cd07133">
    <property type="entry name" value="ALDH_CALDH_CalB"/>
    <property type="match status" value="1"/>
</dbReference>
<dbReference type="InterPro" id="IPR016160">
    <property type="entry name" value="Ald_DH_CS_CYS"/>
</dbReference>
<dbReference type="Gene3D" id="3.40.605.10">
    <property type="entry name" value="Aldehyde Dehydrogenase, Chain A, domain 1"/>
    <property type="match status" value="1"/>
</dbReference>
<dbReference type="PANTHER" id="PTHR43570:SF20">
    <property type="entry name" value="ALDEHYDE DEHYDROGENASE ALDX-RELATED"/>
    <property type="match status" value="1"/>
</dbReference>
<feature type="active site" evidence="5 6">
    <location>
        <position position="227"/>
    </location>
</feature>
<dbReference type="InterPro" id="IPR016163">
    <property type="entry name" value="Ald_DH_C"/>
</dbReference>
<keyword evidence="3" id="KW-0520">NAD</keyword>
<feature type="active site" evidence="5">
    <location>
        <position position="261"/>
    </location>
</feature>
<dbReference type="PANTHER" id="PTHR43570">
    <property type="entry name" value="ALDEHYDE DEHYDROGENASE"/>
    <property type="match status" value="1"/>
</dbReference>
<evidence type="ECO:0000313" key="9">
    <source>
        <dbReference type="EMBL" id="RJF87494.1"/>
    </source>
</evidence>
<dbReference type="Proteomes" id="UP000284605">
    <property type="component" value="Unassembled WGS sequence"/>
</dbReference>
<name>A0A418WBZ2_9PROT</name>
<dbReference type="Gene3D" id="3.40.309.10">
    <property type="entry name" value="Aldehyde Dehydrogenase, Chain A, domain 2"/>
    <property type="match status" value="1"/>
</dbReference>